<evidence type="ECO:0000313" key="2">
    <source>
        <dbReference type="EMBL" id="GAI64751.1"/>
    </source>
</evidence>
<dbReference type="GO" id="GO:0004813">
    <property type="term" value="F:alanine-tRNA ligase activity"/>
    <property type="evidence" value="ECO:0007669"/>
    <property type="project" value="InterPro"/>
</dbReference>
<evidence type="ECO:0000259" key="1">
    <source>
        <dbReference type="Pfam" id="PF01411"/>
    </source>
</evidence>
<reference evidence="2" key="1">
    <citation type="journal article" date="2014" name="Front. Microbiol.">
        <title>High frequency of phylogenetically diverse reductive dehalogenase-homologous genes in deep subseafloor sedimentary metagenomes.</title>
        <authorList>
            <person name="Kawai M."/>
            <person name="Futagami T."/>
            <person name="Toyoda A."/>
            <person name="Takaki Y."/>
            <person name="Nishi S."/>
            <person name="Hori S."/>
            <person name="Arai W."/>
            <person name="Tsubouchi T."/>
            <person name="Morono Y."/>
            <person name="Uchiyama I."/>
            <person name="Ito T."/>
            <person name="Fujiyama A."/>
            <person name="Inagaki F."/>
            <person name="Takami H."/>
        </authorList>
    </citation>
    <scope>NUCLEOTIDE SEQUENCE</scope>
    <source>
        <strain evidence="2">Expedition CK06-06</strain>
    </source>
</reference>
<protein>
    <recommendedName>
        <fullName evidence="1">Alanyl-tRNA synthetase class IIc N-terminal domain-containing protein</fullName>
    </recommendedName>
</protein>
<gene>
    <name evidence="2" type="ORF">S12H4_02014</name>
</gene>
<dbReference type="Pfam" id="PF01411">
    <property type="entry name" value="tRNA-synt_2c"/>
    <property type="match status" value="1"/>
</dbReference>
<comment type="caution">
    <text evidence="2">The sequence shown here is derived from an EMBL/GenBank/DDBJ whole genome shotgun (WGS) entry which is preliminary data.</text>
</comment>
<proteinExistence type="predicted"/>
<dbReference type="InterPro" id="IPR009000">
    <property type="entry name" value="Transl_B-barrel_sf"/>
</dbReference>
<feature type="domain" description="Alanyl-tRNA synthetase class IIc N-terminal" evidence="1">
    <location>
        <begin position="13"/>
        <end position="66"/>
    </location>
</feature>
<dbReference type="GO" id="GO:0005524">
    <property type="term" value="F:ATP binding"/>
    <property type="evidence" value="ECO:0007669"/>
    <property type="project" value="InterPro"/>
</dbReference>
<dbReference type="AlphaFoldDB" id="X1RCK8"/>
<name>X1RCK8_9ZZZZ</name>
<dbReference type="GO" id="GO:0006419">
    <property type="term" value="P:alanyl-tRNA aminoacylation"/>
    <property type="evidence" value="ECO:0007669"/>
    <property type="project" value="InterPro"/>
</dbReference>
<dbReference type="EMBL" id="BARW01000455">
    <property type="protein sequence ID" value="GAI64751.1"/>
    <property type="molecule type" value="Genomic_DNA"/>
</dbReference>
<dbReference type="Gene3D" id="2.40.30.130">
    <property type="match status" value="1"/>
</dbReference>
<dbReference type="InterPro" id="IPR018164">
    <property type="entry name" value="Ala-tRNA-synth_IIc_N"/>
</dbReference>
<accession>X1RCK8</accession>
<dbReference type="SUPFAM" id="SSF50447">
    <property type="entry name" value="Translation proteins"/>
    <property type="match status" value="1"/>
</dbReference>
<sequence length="67" mass="7743">MDEMTEKLFWNNPYDTHFEAKIIKITENGIILDRTLFYPQGGGQVSDKGKLDKEGLVLKVESVSKYY</sequence>
<organism evidence="2">
    <name type="scientific">marine sediment metagenome</name>
    <dbReference type="NCBI Taxonomy" id="412755"/>
    <lineage>
        <taxon>unclassified sequences</taxon>
        <taxon>metagenomes</taxon>
        <taxon>ecological metagenomes</taxon>
    </lineage>
</organism>